<organism evidence="1">
    <name type="scientific">Entamoeba histolytica</name>
    <dbReference type="NCBI Taxonomy" id="5759"/>
    <lineage>
        <taxon>Eukaryota</taxon>
        <taxon>Amoebozoa</taxon>
        <taxon>Evosea</taxon>
        <taxon>Archamoebae</taxon>
        <taxon>Mastigamoebida</taxon>
        <taxon>Entamoebidae</taxon>
        <taxon>Entamoeba</taxon>
    </lineage>
</organism>
<dbReference type="InterPro" id="IPR028241">
    <property type="entry name" value="RAVE2/Rogdi"/>
</dbReference>
<proteinExistence type="evidence at transcript level"/>
<protein>
    <submittedName>
        <fullName evidence="1">Uncharacterized protein</fullName>
    </submittedName>
</protein>
<accession>S0B0X0</accession>
<dbReference type="PANTHER" id="PTHR13618">
    <property type="entry name" value="LEUCINE ZIPPER CONTAINING TRANSCRIPTION FACTOR LZF1"/>
    <property type="match status" value="1"/>
</dbReference>
<evidence type="ECO:0000313" key="1">
    <source>
        <dbReference type="EMBL" id="BAN39502.1"/>
    </source>
</evidence>
<name>S0B0X0_ENTHI</name>
<reference evidence="1" key="1">
    <citation type="submission" date="2012-06" db="EMBL/GenBank/DDBJ databases">
        <title>Short 5' UTR of Entamoeba genes.</title>
        <authorList>
            <person name="Hiranuka K."/>
            <person name="Kumagai M."/>
            <person name="Wakaguri H."/>
            <person name="Suzuki Y."/>
            <person name="Sugano S."/>
            <person name="Watanabe J."/>
            <person name="Makioka A."/>
        </authorList>
    </citation>
    <scope>NUCLEOTIDE SEQUENCE</scope>
    <source>
        <strain evidence="1">HM-1:IMSS</strain>
    </source>
</reference>
<dbReference type="Pfam" id="PF10259">
    <property type="entry name" value="Rogdi_lz"/>
    <property type="match status" value="1"/>
</dbReference>
<dbReference type="GO" id="GO:0043291">
    <property type="term" value="C:RAVE complex"/>
    <property type="evidence" value="ECO:0007669"/>
    <property type="project" value="TreeGrafter"/>
</dbReference>
<dbReference type="VEuPathDB" id="AmoebaDB:EHI8A_033060"/>
<dbReference type="VEuPathDB" id="AmoebaDB:EHI5A_039430"/>
<sequence length="343" mass="40139">MTYVIVTPKRTPSITPSLPKFCDENEWFYFHEIKPLIKQTFPTINKCMSYLMPIAEQEKLEPKTYKFQLQESGTFQGVLQLNGWFCNGTEIRFNLPQWQKFPIFAKIRESQILQMQEFYRQCCIILDETTKIKENHTDLNKLIVTITNIIEACAKALRLLDNPPKKGLFPEYEPSLLYQEPQPPANCIFEIYIQHREFIIKVYGLEIKQVELSTSVETQRNSFQLTRPVIQQSKLNSGLYKKPKTTLLSRSQSAQPDDFVLTSVEWGCGEGMMGYPKGTKPVIIQNKYPTVTYLYNKYEVTVMAKREVHITIEQLDSIYNDVHELQIQWTHVLHNLKQLILIQ</sequence>
<dbReference type="VEuPathDB" id="AmoebaDB:EHI_074040"/>
<dbReference type="VEuPathDB" id="AmoebaDB:KM1_053220"/>
<dbReference type="VEuPathDB" id="AmoebaDB:EHI7A_035950"/>
<dbReference type="AlphaFoldDB" id="S0B0X0"/>
<dbReference type="EMBL" id="AK420918">
    <property type="protein sequence ID" value="BAN39502.1"/>
    <property type="molecule type" value="mRNA"/>
</dbReference>
<dbReference type="PANTHER" id="PTHR13618:SF1">
    <property type="entry name" value="PROTEIN ROGDI HOMOLOG"/>
    <property type="match status" value="1"/>
</dbReference>